<comment type="similarity">
    <text evidence="5">In the N-terminal section; belongs to the radical SAM superfamily. MoaA family.</text>
</comment>
<comment type="catalytic activity">
    <reaction evidence="1">
        <text>(8S)-3',8-cyclo-7,8-dihydroguanosine 5'-triphosphate = cyclic pyranopterin phosphate + diphosphate</text>
        <dbReference type="Rhea" id="RHEA:49580"/>
        <dbReference type="ChEBI" id="CHEBI:33019"/>
        <dbReference type="ChEBI" id="CHEBI:59648"/>
        <dbReference type="ChEBI" id="CHEBI:131766"/>
        <dbReference type="EC" id="4.6.1.17"/>
    </reaction>
</comment>
<keyword evidence="8" id="KW-0479">Metal-binding</keyword>
<dbReference type="PROSITE" id="PS51918">
    <property type="entry name" value="RADICAL_SAM"/>
    <property type="match status" value="1"/>
</dbReference>
<comment type="catalytic activity">
    <reaction evidence="15">
        <text>GTP + AH2 + S-adenosyl-L-methionine = (8S)-3',8-cyclo-7,8-dihydroguanosine 5'-triphosphate + 5'-deoxyadenosine + L-methionine + A + H(+)</text>
        <dbReference type="Rhea" id="RHEA:49576"/>
        <dbReference type="ChEBI" id="CHEBI:13193"/>
        <dbReference type="ChEBI" id="CHEBI:15378"/>
        <dbReference type="ChEBI" id="CHEBI:17319"/>
        <dbReference type="ChEBI" id="CHEBI:17499"/>
        <dbReference type="ChEBI" id="CHEBI:37565"/>
        <dbReference type="ChEBI" id="CHEBI:57844"/>
        <dbReference type="ChEBI" id="CHEBI:59789"/>
        <dbReference type="ChEBI" id="CHEBI:131766"/>
        <dbReference type="EC" id="4.1.99.22"/>
    </reaction>
</comment>
<evidence type="ECO:0000256" key="5">
    <source>
        <dbReference type="ARBA" id="ARBA00009862"/>
    </source>
</evidence>
<dbReference type="InterPro" id="IPR047594">
    <property type="entry name" value="MoaC_bact/euk"/>
</dbReference>
<feature type="region of interest" description="Disordered" evidence="16">
    <location>
        <begin position="418"/>
        <end position="438"/>
    </location>
</feature>
<keyword evidence="11" id="KW-0411">Iron-sulfur</keyword>
<dbReference type="Gene3D" id="3.30.70.640">
    <property type="entry name" value="Molybdopterin cofactor biosynthesis C (MoaC) domain"/>
    <property type="match status" value="1"/>
</dbReference>
<dbReference type="Proteomes" id="UP000694941">
    <property type="component" value="Unplaced"/>
</dbReference>
<dbReference type="NCBIfam" id="NF006870">
    <property type="entry name" value="PRK09364.1"/>
    <property type="match status" value="1"/>
</dbReference>
<dbReference type="InterPro" id="IPR000385">
    <property type="entry name" value="MoaA_NifB_PqqE_Fe-S-bd_CS"/>
</dbReference>
<keyword evidence="7" id="KW-0949">S-adenosyl-L-methionine</keyword>
<evidence type="ECO:0000259" key="17">
    <source>
        <dbReference type="PROSITE" id="PS51918"/>
    </source>
</evidence>
<evidence type="ECO:0000313" key="19">
    <source>
        <dbReference type="RefSeq" id="XP_022248573.1"/>
    </source>
</evidence>
<dbReference type="SUPFAM" id="SSF55040">
    <property type="entry name" value="Molybdenum cofactor biosynthesis protein C, MoaC"/>
    <property type="match status" value="1"/>
</dbReference>
<dbReference type="CDD" id="cd01420">
    <property type="entry name" value="MoaC_PE"/>
    <property type="match status" value="1"/>
</dbReference>
<evidence type="ECO:0000256" key="1">
    <source>
        <dbReference type="ARBA" id="ARBA00001637"/>
    </source>
</evidence>
<evidence type="ECO:0000256" key="2">
    <source>
        <dbReference type="ARBA" id="ARBA00001966"/>
    </source>
</evidence>
<evidence type="ECO:0000256" key="8">
    <source>
        <dbReference type="ARBA" id="ARBA00022723"/>
    </source>
</evidence>
<dbReference type="SFLD" id="SFLDS00029">
    <property type="entry name" value="Radical_SAM"/>
    <property type="match status" value="1"/>
</dbReference>
<dbReference type="InterPro" id="IPR050105">
    <property type="entry name" value="MoCo_biosynth_MoaA/MoaC"/>
</dbReference>
<sequence>MANISCLRYLNISWKLNCSYLIHSKNVFIYKRLCSISAESSLRNSYPDSTQILKKKQVITDYVKEVSPTLMDRFGRNHSYLRISLTERCNLRCQYCMPEDGVKLTPNSGLLTTDEIITLAKLFVQEGVQKIRLTGGEPLIRKDVVDIIGRLEQINGLKTIAMTTNGILLNRKLPELKRAGLDQLNISLDTLVPAKFEFLTRQRGWEQVMKGIDHALQLGYSPVKVNCVVMRGFNEDEICDFVRWTEKKAYKIPGWKGQVGFITSMSEHFCGSCNRLRITADGNLKVCLFGSSEVSLRDILRSGISQEHLLEVISTAVKRKKPQHADYIMKCRQCEISNNDNISSEKFYCPLSHPVLRVNDVEKFVNVNYKKWLSILPIHKRFMPWISNCLRYMNILKISHISWKLFYNIQTCNTTAKDRTPTTDGATKSTELTHTDPDGRVQMVDVGDKPETIRMAEANCTVCLGPVAFRLVEKNLIKKGDVLTTAQLAGIMAAKQTFQIIPLCHIIPLHSVNVKLTLNPSTFEVNVRSAVKTTAKTGAEMEALTAVSVAALTIYDMCKAVTHSITITNIQLISKTGGMRGDYHSPFSS</sequence>
<comment type="pathway">
    <text evidence="3">Cofactor biosynthesis; molybdopterin biosynthesis.</text>
</comment>
<dbReference type="InterPro" id="IPR010505">
    <property type="entry name" value="MoaA_twitch"/>
</dbReference>
<dbReference type="SUPFAM" id="SSF102114">
    <property type="entry name" value="Radical SAM enzymes"/>
    <property type="match status" value="1"/>
</dbReference>
<dbReference type="PANTHER" id="PTHR22960">
    <property type="entry name" value="MOLYBDOPTERIN COFACTOR SYNTHESIS PROTEIN A"/>
    <property type="match status" value="1"/>
</dbReference>
<evidence type="ECO:0000256" key="11">
    <source>
        <dbReference type="ARBA" id="ARBA00023014"/>
    </source>
</evidence>
<keyword evidence="10" id="KW-0408">Iron</keyword>
<dbReference type="InterPro" id="IPR002820">
    <property type="entry name" value="Mopterin_CF_biosynth-C_dom"/>
</dbReference>
<feature type="domain" description="Radical SAM core" evidence="17">
    <location>
        <begin position="73"/>
        <end position="305"/>
    </location>
</feature>
<evidence type="ECO:0000256" key="10">
    <source>
        <dbReference type="ARBA" id="ARBA00023004"/>
    </source>
</evidence>
<evidence type="ECO:0000256" key="4">
    <source>
        <dbReference type="ARBA" id="ARBA00008484"/>
    </source>
</evidence>
<evidence type="ECO:0000256" key="9">
    <source>
        <dbReference type="ARBA" id="ARBA00022741"/>
    </source>
</evidence>
<dbReference type="SFLD" id="SFLDG01386">
    <property type="entry name" value="main_SPASM_domain-containing"/>
    <property type="match status" value="1"/>
</dbReference>
<evidence type="ECO:0000256" key="13">
    <source>
        <dbReference type="ARBA" id="ARBA00023150"/>
    </source>
</evidence>
<evidence type="ECO:0000256" key="3">
    <source>
        <dbReference type="ARBA" id="ARBA00005046"/>
    </source>
</evidence>
<dbReference type="SMART" id="SM00729">
    <property type="entry name" value="Elp3"/>
    <property type="match status" value="1"/>
</dbReference>
<dbReference type="CDD" id="cd21117">
    <property type="entry name" value="Twitch_MoaA"/>
    <property type="match status" value="1"/>
</dbReference>
<proteinExistence type="inferred from homology"/>
<evidence type="ECO:0000256" key="7">
    <source>
        <dbReference type="ARBA" id="ARBA00022691"/>
    </source>
</evidence>
<keyword evidence="14" id="KW-0456">Lyase</keyword>
<dbReference type="Pfam" id="PF06463">
    <property type="entry name" value="Mob_synth_C"/>
    <property type="match status" value="1"/>
</dbReference>
<dbReference type="SFLD" id="SFLDG01067">
    <property type="entry name" value="SPASM/twitch_domain_containing"/>
    <property type="match status" value="1"/>
</dbReference>
<keyword evidence="18" id="KW-1185">Reference proteome</keyword>
<dbReference type="CDD" id="cd01335">
    <property type="entry name" value="Radical_SAM"/>
    <property type="match status" value="1"/>
</dbReference>
<dbReference type="RefSeq" id="XP_022248573.1">
    <property type="nucleotide sequence ID" value="XM_022392865.1"/>
</dbReference>
<keyword evidence="9" id="KW-0547">Nucleotide-binding</keyword>
<dbReference type="PANTHER" id="PTHR22960:SF0">
    <property type="entry name" value="MOLYBDENUM COFACTOR BIOSYNTHESIS PROTEIN 1"/>
    <property type="match status" value="1"/>
</dbReference>
<reference evidence="19" key="1">
    <citation type="submission" date="2025-08" db="UniProtKB">
        <authorList>
            <consortium name="RefSeq"/>
        </authorList>
    </citation>
    <scope>IDENTIFICATION</scope>
    <source>
        <tissue evidence="19">Muscle</tissue>
    </source>
</reference>
<gene>
    <name evidence="19" type="primary">LOC106465052</name>
</gene>
<dbReference type="InterPro" id="IPR013785">
    <property type="entry name" value="Aldolase_TIM"/>
</dbReference>
<name>A0ABM1SY67_LIMPO</name>
<dbReference type="Gene3D" id="3.20.20.70">
    <property type="entry name" value="Aldolase class I"/>
    <property type="match status" value="1"/>
</dbReference>
<keyword evidence="12" id="KW-0342">GTP-binding</keyword>
<dbReference type="Pfam" id="PF01967">
    <property type="entry name" value="MoaC"/>
    <property type="match status" value="1"/>
</dbReference>
<dbReference type="InterPro" id="IPR023045">
    <property type="entry name" value="MoaC"/>
</dbReference>
<keyword evidence="6" id="KW-0004">4Fe-4S</keyword>
<evidence type="ECO:0000256" key="14">
    <source>
        <dbReference type="ARBA" id="ARBA00023239"/>
    </source>
</evidence>
<accession>A0ABM1SY67</accession>
<comment type="cofactor">
    <cofactor evidence="2">
        <name>[4Fe-4S] cluster</name>
        <dbReference type="ChEBI" id="CHEBI:49883"/>
    </cofactor>
</comment>
<dbReference type="NCBIfam" id="TIGR00581">
    <property type="entry name" value="moaC"/>
    <property type="match status" value="1"/>
</dbReference>
<evidence type="ECO:0000313" key="18">
    <source>
        <dbReference type="Proteomes" id="UP000694941"/>
    </source>
</evidence>
<dbReference type="InterPro" id="IPR006638">
    <property type="entry name" value="Elp3/MiaA/NifB-like_rSAM"/>
</dbReference>
<evidence type="ECO:0000256" key="16">
    <source>
        <dbReference type="SAM" id="MobiDB-lite"/>
    </source>
</evidence>
<evidence type="ECO:0000256" key="12">
    <source>
        <dbReference type="ARBA" id="ARBA00023134"/>
    </source>
</evidence>
<comment type="similarity">
    <text evidence="4">In the C-terminal section; belongs to the MoaC family.</text>
</comment>
<dbReference type="Pfam" id="PF04055">
    <property type="entry name" value="Radical_SAM"/>
    <property type="match status" value="1"/>
</dbReference>
<dbReference type="GeneID" id="106465052"/>
<dbReference type="InterPro" id="IPR007197">
    <property type="entry name" value="rSAM"/>
</dbReference>
<dbReference type="InterPro" id="IPR036522">
    <property type="entry name" value="MoaC_sf"/>
</dbReference>
<evidence type="ECO:0000256" key="15">
    <source>
        <dbReference type="ARBA" id="ARBA00048697"/>
    </source>
</evidence>
<dbReference type="InterPro" id="IPR058240">
    <property type="entry name" value="rSAM_sf"/>
</dbReference>
<protein>
    <submittedName>
        <fullName evidence="19">Molybdenum cofactor biosynthesis protein 1-like isoform X2</fullName>
    </submittedName>
</protein>
<evidence type="ECO:0000256" key="6">
    <source>
        <dbReference type="ARBA" id="ARBA00022485"/>
    </source>
</evidence>
<organism evidence="18 19">
    <name type="scientific">Limulus polyphemus</name>
    <name type="common">Atlantic horseshoe crab</name>
    <dbReference type="NCBI Taxonomy" id="6850"/>
    <lineage>
        <taxon>Eukaryota</taxon>
        <taxon>Metazoa</taxon>
        <taxon>Ecdysozoa</taxon>
        <taxon>Arthropoda</taxon>
        <taxon>Chelicerata</taxon>
        <taxon>Merostomata</taxon>
        <taxon>Xiphosura</taxon>
        <taxon>Limulidae</taxon>
        <taxon>Limulus</taxon>
    </lineage>
</organism>
<dbReference type="HAMAP" id="MF_01224_B">
    <property type="entry name" value="MoaC_B"/>
    <property type="match status" value="1"/>
</dbReference>
<keyword evidence="13" id="KW-0501">Molybdenum cofactor biosynthesis</keyword>
<dbReference type="PROSITE" id="PS01305">
    <property type="entry name" value="MOAA_NIFB_PQQE"/>
    <property type="match status" value="1"/>
</dbReference>